<accession>A0A9W3SJP0</accession>
<name>A0A9W3SJP0_BACTU</name>
<dbReference type="AlphaFoldDB" id="A0A9W3SJP0"/>
<dbReference type="EMBL" id="CP015360">
    <property type="protein sequence ID" value="ANS52579.1"/>
    <property type="molecule type" value="Genomic_DNA"/>
</dbReference>
<dbReference type="Proteomes" id="UP000092743">
    <property type="component" value="Plasmid p14456"/>
</dbReference>
<sequence>MSQSMIEFIQDIEKDRDANDIKVRQLERITGIDRCTIEDGLSGKTKEMKLENFISIVNVIYTEVSIRRNKIEQFIILCDKNGNVIKSLIYSQVQGYYELVFKLLKKHARKTRIKAYLKIFSLYNKRNFNKKTGKRLEKELDRKKFPNSPEIYVLVQMLYGYAKYDIPNCRAMIPYSEKAKARIPSIQNKFIKECLEMQYKERDAFIKLLSDEVEESREICLEIINTPNAFQKYPIIVSSAYCCLGESYQYECIFTSEKFLEMSIEILEENHIDKTSKKYKAFKTTLAHLYIDNAFNLEKIDHEYVDIGEEGHFQLKFGDAELGEKLYAKMEKRGLSPHKRTSRAKVKGNIEELKRALLEFEKIGNLFYANGIKRVLIKEEVKVDE</sequence>
<evidence type="ECO:0000313" key="2">
    <source>
        <dbReference type="Proteomes" id="UP000092743"/>
    </source>
</evidence>
<dbReference type="NCBIfam" id="NF038310">
    <property type="entry name" value="lysogeny_AimR"/>
    <property type="match status" value="1"/>
</dbReference>
<protein>
    <submittedName>
        <fullName evidence="1">Prophage helix-turn-helix protein</fullName>
    </submittedName>
</protein>
<dbReference type="RefSeq" id="WP_094194720.1">
    <property type="nucleotide sequence ID" value="NZ_CP015360.1"/>
</dbReference>
<gene>
    <name evidence="1" type="ORF">BT246_72900</name>
</gene>
<reference evidence="1 2" key="1">
    <citation type="submission" date="2016-04" db="EMBL/GenBank/DDBJ databases">
        <title>High quality genome of the nematocidal Bacillus thuringiensis MYBT18246.</title>
        <authorList>
            <person name="Hollensteiner J."/>
            <person name="Poehlein A."/>
            <person name="Sproeer C."/>
            <person name="Bunk B."/>
            <person name="Rosenstiel P."/>
            <person name="Schulenburg H."/>
            <person name="Liesegang H."/>
        </authorList>
    </citation>
    <scope>NUCLEOTIDE SEQUENCE [LARGE SCALE GENOMIC DNA]</scope>
    <source>
        <strain evidence="1 2">MYBT18246</strain>
        <plasmid evidence="1 2">p14456</plasmid>
    </source>
</reference>
<geneLocation type="plasmid" evidence="1 2">
    <name>p14456</name>
</geneLocation>
<evidence type="ECO:0000313" key="1">
    <source>
        <dbReference type="EMBL" id="ANS52579.1"/>
    </source>
</evidence>
<dbReference type="InterPro" id="IPR047705">
    <property type="entry name" value="AimR-like"/>
</dbReference>
<keyword evidence="1" id="KW-0614">Plasmid</keyword>
<organism evidence="1 2">
    <name type="scientific">Bacillus thuringiensis</name>
    <dbReference type="NCBI Taxonomy" id="1428"/>
    <lineage>
        <taxon>Bacteria</taxon>
        <taxon>Bacillati</taxon>
        <taxon>Bacillota</taxon>
        <taxon>Bacilli</taxon>
        <taxon>Bacillales</taxon>
        <taxon>Bacillaceae</taxon>
        <taxon>Bacillus</taxon>
        <taxon>Bacillus cereus group</taxon>
    </lineage>
</organism>
<proteinExistence type="predicted"/>